<evidence type="ECO:0000313" key="1">
    <source>
        <dbReference type="EMBL" id="RKD97296.1"/>
    </source>
</evidence>
<dbReference type="RefSeq" id="WP_120242850.1">
    <property type="nucleotide sequence ID" value="NZ_RAPO01000001.1"/>
</dbReference>
<name>A0A419WPI6_9EURY</name>
<keyword evidence="2" id="KW-1185">Reference proteome</keyword>
<accession>A0A419WPI6</accession>
<comment type="caution">
    <text evidence="1">The sequence shown here is derived from an EMBL/GenBank/DDBJ whole genome shotgun (WGS) entry which is preliminary data.</text>
</comment>
<protein>
    <submittedName>
        <fullName evidence="1">Helix-turn-helix protein</fullName>
    </submittedName>
</protein>
<reference evidence="1 2" key="1">
    <citation type="submission" date="2018-09" db="EMBL/GenBank/DDBJ databases">
        <title>Genomic Encyclopedia of Archaeal and Bacterial Type Strains, Phase II (KMG-II): from individual species to whole genera.</title>
        <authorList>
            <person name="Goeker M."/>
        </authorList>
    </citation>
    <scope>NUCLEOTIDE SEQUENCE [LARGE SCALE GENOMIC DNA]</scope>
    <source>
        <strain evidence="1 2">DSM 13151</strain>
    </source>
</reference>
<dbReference type="EMBL" id="RAPO01000001">
    <property type="protein sequence ID" value="RKD97296.1"/>
    <property type="molecule type" value="Genomic_DNA"/>
</dbReference>
<dbReference type="Pfam" id="PF12840">
    <property type="entry name" value="HTH_20"/>
    <property type="match status" value="1"/>
</dbReference>
<dbReference type="InterPro" id="IPR011991">
    <property type="entry name" value="ArsR-like_HTH"/>
</dbReference>
<dbReference type="CDD" id="cd00090">
    <property type="entry name" value="HTH_ARSR"/>
    <property type="match status" value="1"/>
</dbReference>
<proteinExistence type="predicted"/>
<organism evidence="1 2">
    <name type="scientific">Halopiger aswanensis</name>
    <dbReference type="NCBI Taxonomy" id="148449"/>
    <lineage>
        <taxon>Archaea</taxon>
        <taxon>Methanobacteriati</taxon>
        <taxon>Methanobacteriota</taxon>
        <taxon>Stenosarchaea group</taxon>
        <taxon>Halobacteria</taxon>
        <taxon>Halobacteriales</taxon>
        <taxon>Natrialbaceae</taxon>
        <taxon>Halopiger</taxon>
    </lineage>
</organism>
<evidence type="ECO:0000313" key="2">
    <source>
        <dbReference type="Proteomes" id="UP000283805"/>
    </source>
</evidence>
<sequence length="113" mass="12798">MGEDCDVETIGGVLEDDVARSILVHARTEALSASALADRCDVSTVTIYRRLETLREHDLVSASTVPERDGNHYKVYRTNVRRLTVDLTEEGFELTVERNDTPADRFTRLIEEM</sequence>
<gene>
    <name evidence="1" type="ORF">ATJ93_0281</name>
</gene>
<dbReference type="Gene3D" id="1.10.10.10">
    <property type="entry name" value="Winged helix-like DNA-binding domain superfamily/Winged helix DNA-binding domain"/>
    <property type="match status" value="1"/>
</dbReference>
<dbReference type="Proteomes" id="UP000283805">
    <property type="component" value="Unassembled WGS sequence"/>
</dbReference>
<dbReference type="InterPro" id="IPR036388">
    <property type="entry name" value="WH-like_DNA-bd_sf"/>
</dbReference>
<dbReference type="SUPFAM" id="SSF46785">
    <property type="entry name" value="Winged helix' DNA-binding domain"/>
    <property type="match status" value="1"/>
</dbReference>
<dbReference type="AlphaFoldDB" id="A0A419WPI6"/>
<dbReference type="InterPro" id="IPR036390">
    <property type="entry name" value="WH_DNA-bd_sf"/>
</dbReference>
<dbReference type="OrthoDB" id="290446at2157"/>